<dbReference type="EMBL" id="LAZR01043412">
    <property type="protein sequence ID" value="KKL07144.1"/>
    <property type="molecule type" value="Genomic_DNA"/>
</dbReference>
<comment type="caution">
    <text evidence="2">The sequence shown here is derived from an EMBL/GenBank/DDBJ whole genome shotgun (WGS) entry which is preliminary data.</text>
</comment>
<gene>
    <name evidence="2" type="ORF">LCGC14_2588980</name>
</gene>
<sequence>MAKESAHAKRLRALAESAQKSDTVDAELLARMLLTGLIPPAFPKPAAQLERMRLVRHRAGLVRERSRFANRIHGQLHQCNIAVGREKLLRQKTREWLCTSAWHALAAEQQEILKTHFALIDH</sequence>
<dbReference type="PANTHER" id="PTHR33055">
    <property type="entry name" value="TRANSPOSASE FOR INSERTION SEQUENCE ELEMENT IS1111A"/>
    <property type="match status" value="1"/>
</dbReference>
<dbReference type="GO" id="GO:0004803">
    <property type="term" value="F:transposase activity"/>
    <property type="evidence" value="ECO:0007669"/>
    <property type="project" value="InterPro"/>
</dbReference>
<accession>A0A0F9AC53</accession>
<feature type="non-terminal residue" evidence="2">
    <location>
        <position position="122"/>
    </location>
</feature>
<dbReference type="GO" id="GO:0003677">
    <property type="term" value="F:DNA binding"/>
    <property type="evidence" value="ECO:0007669"/>
    <property type="project" value="InterPro"/>
</dbReference>
<dbReference type="GO" id="GO:0006313">
    <property type="term" value="P:DNA transposition"/>
    <property type="evidence" value="ECO:0007669"/>
    <property type="project" value="InterPro"/>
</dbReference>
<organism evidence="2">
    <name type="scientific">marine sediment metagenome</name>
    <dbReference type="NCBI Taxonomy" id="412755"/>
    <lineage>
        <taxon>unclassified sequences</taxon>
        <taxon>metagenomes</taxon>
        <taxon>ecological metagenomes</taxon>
    </lineage>
</organism>
<name>A0A0F9AC53_9ZZZZ</name>
<protein>
    <recommendedName>
        <fullName evidence="1">Transposase IS110-like N-terminal domain-containing protein</fullName>
    </recommendedName>
</protein>
<proteinExistence type="predicted"/>
<feature type="domain" description="Transposase IS110-like N-terminal" evidence="1">
    <location>
        <begin position="6"/>
        <end position="79"/>
    </location>
</feature>
<dbReference type="InterPro" id="IPR002525">
    <property type="entry name" value="Transp_IS110-like_N"/>
</dbReference>
<dbReference type="AlphaFoldDB" id="A0A0F9AC53"/>
<reference evidence="2" key="1">
    <citation type="journal article" date="2015" name="Nature">
        <title>Complex archaea that bridge the gap between prokaryotes and eukaryotes.</title>
        <authorList>
            <person name="Spang A."/>
            <person name="Saw J.H."/>
            <person name="Jorgensen S.L."/>
            <person name="Zaremba-Niedzwiedzka K."/>
            <person name="Martijn J."/>
            <person name="Lind A.E."/>
            <person name="van Eijk R."/>
            <person name="Schleper C."/>
            <person name="Guy L."/>
            <person name="Ettema T.J."/>
        </authorList>
    </citation>
    <scope>NUCLEOTIDE SEQUENCE</scope>
</reference>
<evidence type="ECO:0000259" key="1">
    <source>
        <dbReference type="Pfam" id="PF01548"/>
    </source>
</evidence>
<dbReference type="PANTHER" id="PTHR33055:SF13">
    <property type="entry name" value="TRANSPOSASE"/>
    <property type="match status" value="1"/>
</dbReference>
<dbReference type="Pfam" id="PF01548">
    <property type="entry name" value="DEDD_Tnp_IS110"/>
    <property type="match status" value="1"/>
</dbReference>
<dbReference type="InterPro" id="IPR047650">
    <property type="entry name" value="Transpos_IS110"/>
</dbReference>
<evidence type="ECO:0000313" key="2">
    <source>
        <dbReference type="EMBL" id="KKL07144.1"/>
    </source>
</evidence>